<dbReference type="PRINTS" id="PR00081">
    <property type="entry name" value="GDHRDH"/>
</dbReference>
<keyword evidence="2" id="KW-0560">Oxidoreductase</keyword>
<name>A0A420EBC1_9ALTE</name>
<dbReference type="CDD" id="cd05325">
    <property type="entry name" value="carb_red_sniffer_like_SDR_c"/>
    <property type="match status" value="1"/>
</dbReference>
<dbReference type="SUPFAM" id="SSF51735">
    <property type="entry name" value="NAD(P)-binding Rossmann-fold domains"/>
    <property type="match status" value="1"/>
</dbReference>
<dbReference type="InterPro" id="IPR002347">
    <property type="entry name" value="SDR_fam"/>
</dbReference>
<gene>
    <name evidence="4" type="ORF">DBZ36_12065</name>
</gene>
<dbReference type="OrthoDB" id="5786478at2"/>
<dbReference type="GO" id="GO:0016491">
    <property type="term" value="F:oxidoreductase activity"/>
    <property type="evidence" value="ECO:0007669"/>
    <property type="project" value="UniProtKB-KW"/>
</dbReference>
<dbReference type="PRINTS" id="PR00080">
    <property type="entry name" value="SDRFAMILY"/>
</dbReference>
<keyword evidence="1" id="KW-0521">NADP</keyword>
<dbReference type="InterPro" id="IPR051468">
    <property type="entry name" value="Fungal_SecMetab_SDRs"/>
</dbReference>
<comment type="similarity">
    <text evidence="3">Belongs to the short-chain dehydrogenases/reductases (SDR) family.</text>
</comment>
<dbReference type="PANTHER" id="PTHR43544">
    <property type="entry name" value="SHORT-CHAIN DEHYDROGENASE/REDUCTASE"/>
    <property type="match status" value="1"/>
</dbReference>
<dbReference type="Pfam" id="PF00106">
    <property type="entry name" value="adh_short"/>
    <property type="match status" value="1"/>
</dbReference>
<organism evidence="4 5">
    <name type="scientific">Alginatibacterium sediminis</name>
    <dbReference type="NCBI Taxonomy" id="2164068"/>
    <lineage>
        <taxon>Bacteria</taxon>
        <taxon>Pseudomonadati</taxon>
        <taxon>Pseudomonadota</taxon>
        <taxon>Gammaproteobacteria</taxon>
        <taxon>Alteromonadales</taxon>
        <taxon>Alteromonadaceae</taxon>
        <taxon>Alginatibacterium</taxon>
    </lineage>
</organism>
<dbReference type="EMBL" id="RAQO01000006">
    <property type="protein sequence ID" value="RKF17976.1"/>
    <property type="molecule type" value="Genomic_DNA"/>
</dbReference>
<evidence type="ECO:0000256" key="3">
    <source>
        <dbReference type="RuleBase" id="RU000363"/>
    </source>
</evidence>
<protein>
    <submittedName>
        <fullName evidence="4">SDR family oxidoreductase</fullName>
    </submittedName>
</protein>
<dbReference type="GO" id="GO:0005737">
    <property type="term" value="C:cytoplasm"/>
    <property type="evidence" value="ECO:0007669"/>
    <property type="project" value="TreeGrafter"/>
</dbReference>
<keyword evidence="5" id="KW-1185">Reference proteome</keyword>
<proteinExistence type="inferred from homology"/>
<dbReference type="Gene3D" id="3.40.50.720">
    <property type="entry name" value="NAD(P)-binding Rossmann-like Domain"/>
    <property type="match status" value="1"/>
</dbReference>
<accession>A0A420EBC1</accession>
<reference evidence="4 5" key="1">
    <citation type="submission" date="2018-09" db="EMBL/GenBank/DDBJ databases">
        <authorList>
            <person name="Wang Z."/>
        </authorList>
    </citation>
    <scope>NUCLEOTIDE SEQUENCE [LARGE SCALE GENOMIC DNA]</scope>
    <source>
        <strain evidence="4 5">ALS 81</strain>
    </source>
</reference>
<evidence type="ECO:0000256" key="2">
    <source>
        <dbReference type="ARBA" id="ARBA00023002"/>
    </source>
</evidence>
<dbReference type="AlphaFoldDB" id="A0A420EBC1"/>
<evidence type="ECO:0000313" key="4">
    <source>
        <dbReference type="EMBL" id="RKF17976.1"/>
    </source>
</evidence>
<evidence type="ECO:0000313" key="5">
    <source>
        <dbReference type="Proteomes" id="UP000286482"/>
    </source>
</evidence>
<sequence length="227" mass="24707">METVLITGASRGIGLELSRQFLHLGSRVIATYRGQASAALEALKATGELSLYPLEVTDPEAIASLQEQLKATRLDILINNAGIKGDEHQNLDDSDPQQWLKVFEVNTISPFLVSRAFIPNLKQSANPRIITVSSQMGALSHTGTGMYAYRSSKAATNKVMHTLSQELGPLGFCVNPIHPGWVKTDMGGDNAELTVEQSVTGIVKLIQGLTSERNGTFYNWDGSVHQW</sequence>
<comment type="caution">
    <text evidence="4">The sequence shown here is derived from an EMBL/GenBank/DDBJ whole genome shotgun (WGS) entry which is preliminary data.</text>
</comment>
<dbReference type="Proteomes" id="UP000286482">
    <property type="component" value="Unassembled WGS sequence"/>
</dbReference>
<dbReference type="RefSeq" id="WP_120355202.1">
    <property type="nucleotide sequence ID" value="NZ_RAQO01000006.1"/>
</dbReference>
<dbReference type="InterPro" id="IPR036291">
    <property type="entry name" value="NAD(P)-bd_dom_sf"/>
</dbReference>
<dbReference type="PANTHER" id="PTHR43544:SF7">
    <property type="entry name" value="NADB-LER2"/>
    <property type="match status" value="1"/>
</dbReference>
<evidence type="ECO:0000256" key="1">
    <source>
        <dbReference type="ARBA" id="ARBA00022857"/>
    </source>
</evidence>